<dbReference type="Gene3D" id="3.40.50.720">
    <property type="entry name" value="NAD(P)-binding Rossmann-like Domain"/>
    <property type="match status" value="1"/>
</dbReference>
<reference evidence="3" key="1">
    <citation type="submission" date="2022-03" db="EMBL/GenBank/DDBJ databases">
        <authorList>
            <person name="Woo C.Y."/>
        </authorList>
    </citation>
    <scope>NUCLEOTIDE SEQUENCE</scope>
    <source>
        <strain evidence="3">CYS-02</strain>
    </source>
</reference>
<dbReference type="InterPro" id="IPR002347">
    <property type="entry name" value="SDR_fam"/>
</dbReference>
<name>A0A9X2AQI8_9BURK</name>
<organism evidence="3 4">
    <name type="scientific">Variovorax terrae</name>
    <dbReference type="NCBI Taxonomy" id="2923278"/>
    <lineage>
        <taxon>Bacteria</taxon>
        <taxon>Pseudomonadati</taxon>
        <taxon>Pseudomonadota</taxon>
        <taxon>Betaproteobacteria</taxon>
        <taxon>Burkholderiales</taxon>
        <taxon>Comamonadaceae</taxon>
        <taxon>Variovorax</taxon>
    </lineage>
</organism>
<evidence type="ECO:0000256" key="1">
    <source>
        <dbReference type="ARBA" id="ARBA00006484"/>
    </source>
</evidence>
<evidence type="ECO:0000256" key="2">
    <source>
        <dbReference type="ARBA" id="ARBA00023002"/>
    </source>
</evidence>
<comment type="similarity">
    <text evidence="1">Belongs to the short-chain dehydrogenases/reductases (SDR) family.</text>
</comment>
<dbReference type="RefSeq" id="WP_243309630.1">
    <property type="nucleotide sequence ID" value="NZ_JALGBI010000003.1"/>
</dbReference>
<protein>
    <submittedName>
        <fullName evidence="3">SDR family oxidoreductase</fullName>
    </submittedName>
</protein>
<dbReference type="PANTHER" id="PTHR43669">
    <property type="entry name" value="5-KETO-D-GLUCONATE 5-REDUCTASE"/>
    <property type="match status" value="1"/>
</dbReference>
<dbReference type="InterPro" id="IPR036291">
    <property type="entry name" value="NAD(P)-bd_dom_sf"/>
</dbReference>
<dbReference type="SUPFAM" id="SSF51735">
    <property type="entry name" value="NAD(P)-binding Rossmann-fold domains"/>
    <property type="match status" value="1"/>
</dbReference>
<evidence type="ECO:0000313" key="4">
    <source>
        <dbReference type="Proteomes" id="UP001139447"/>
    </source>
</evidence>
<evidence type="ECO:0000313" key="3">
    <source>
        <dbReference type="EMBL" id="MCJ0766055.1"/>
    </source>
</evidence>
<keyword evidence="4" id="KW-1185">Reference proteome</keyword>
<sequence>MLLNHKTAVIHGAGGAIGGAVARAFARAGARVFLAGRTPAKLDAVARDIRAAGGTAETAVVEALDEQAVERHADAVAAQAGGIDIALNAVGVFHVQGTPFARLSLEDYAYPVTVYTRTNFITAKAAARHMAKRGSGVVLMLTTPASRMPGPGFLGHSVACAGVEAMTRHLAGELGPDGIRVLCLRSHAIPEATAPALGSHCRDVFRQVAEPAGMSIGDMLAGAATGTLLKRLPTLDQVAATAVFLASEQAGAMTGAIANLTCGMSLD</sequence>
<gene>
    <name evidence="3" type="ORF">MMF98_22805</name>
</gene>
<dbReference type="Proteomes" id="UP001139447">
    <property type="component" value="Unassembled WGS sequence"/>
</dbReference>
<dbReference type="EMBL" id="JALGBI010000003">
    <property type="protein sequence ID" value="MCJ0766055.1"/>
    <property type="molecule type" value="Genomic_DNA"/>
</dbReference>
<proteinExistence type="inferred from homology"/>
<dbReference type="Pfam" id="PF13561">
    <property type="entry name" value="adh_short_C2"/>
    <property type="match status" value="1"/>
</dbReference>
<keyword evidence="2" id="KW-0560">Oxidoreductase</keyword>
<accession>A0A9X2AQI8</accession>
<dbReference type="GO" id="GO:0016491">
    <property type="term" value="F:oxidoreductase activity"/>
    <property type="evidence" value="ECO:0007669"/>
    <property type="project" value="UniProtKB-KW"/>
</dbReference>
<dbReference type="PANTHER" id="PTHR43669:SF3">
    <property type="entry name" value="ALCOHOL DEHYDROGENASE, PUTATIVE (AFU_ORTHOLOGUE AFUA_3G03445)-RELATED"/>
    <property type="match status" value="1"/>
</dbReference>
<comment type="caution">
    <text evidence="3">The sequence shown here is derived from an EMBL/GenBank/DDBJ whole genome shotgun (WGS) entry which is preliminary data.</text>
</comment>
<dbReference type="PRINTS" id="PR00081">
    <property type="entry name" value="GDHRDH"/>
</dbReference>
<dbReference type="AlphaFoldDB" id="A0A9X2AQI8"/>